<dbReference type="Proteomes" id="UP000683438">
    <property type="component" value="Segment"/>
</dbReference>
<name>A0A8F2IVF0_9CAUD</name>
<organism evidence="1 2">
    <name type="scientific">Microbacterium phage vB_MoxS-R1</name>
    <dbReference type="NCBI Taxonomy" id="2848881"/>
    <lineage>
        <taxon>Viruses</taxon>
        <taxon>Duplodnaviria</taxon>
        <taxon>Heunggongvirae</taxon>
        <taxon>Uroviricota</taxon>
        <taxon>Caudoviricetes</taxon>
        <taxon>Syrbvirus</taxon>
        <taxon>Syrbvirus R1</taxon>
    </lineage>
</organism>
<accession>A0A8F2IVF0</accession>
<reference evidence="1" key="1">
    <citation type="submission" date="2020-10" db="EMBL/GenBank/DDBJ databases">
        <title>Complete genome sequence of vB_MoxS-R1, a novel marine prophage inducted from Microbacterium.</title>
        <authorList>
            <person name="Zheng H."/>
            <person name="Liu B."/>
            <person name="Xu Y."/>
            <person name="Chen F."/>
        </authorList>
    </citation>
    <scope>NUCLEOTIDE SEQUENCE</scope>
</reference>
<evidence type="ECO:0000313" key="1">
    <source>
        <dbReference type="EMBL" id="QWT28859.1"/>
    </source>
</evidence>
<dbReference type="EMBL" id="MW073100">
    <property type="protein sequence ID" value="QWT28859.1"/>
    <property type="molecule type" value="Genomic_DNA"/>
</dbReference>
<gene>
    <name evidence="1" type="ORF">vBMoxSR1_gp9</name>
</gene>
<sequence>MDTLRARILAIYNANVDVRNADPSLEFVQMVRDEMDAVWDAITAIADHIDASSAKD</sequence>
<keyword evidence="2" id="KW-1185">Reference proteome</keyword>
<proteinExistence type="predicted"/>
<evidence type="ECO:0000313" key="2">
    <source>
        <dbReference type="Proteomes" id="UP000683438"/>
    </source>
</evidence>
<protein>
    <submittedName>
        <fullName evidence="1">Uncharacterized protein</fullName>
    </submittedName>
</protein>